<reference evidence="4" key="1">
    <citation type="journal article" date="2018" name="Nat. Plants">
        <title>Whole-genome landscape of Medicago truncatula symbiotic genes.</title>
        <authorList>
            <person name="Pecrix Y."/>
            <person name="Staton S.E."/>
            <person name="Sallet E."/>
            <person name="Lelandais-Briere C."/>
            <person name="Moreau S."/>
            <person name="Carrere S."/>
            <person name="Blein T."/>
            <person name="Jardinaud M.F."/>
            <person name="Latrasse D."/>
            <person name="Zouine M."/>
            <person name="Zahm M."/>
            <person name="Kreplak J."/>
            <person name="Mayjonade B."/>
            <person name="Satge C."/>
            <person name="Perez M."/>
            <person name="Cauet S."/>
            <person name="Marande W."/>
            <person name="Chantry-Darmon C."/>
            <person name="Lopez-Roques C."/>
            <person name="Bouchez O."/>
            <person name="Berard A."/>
            <person name="Debelle F."/>
            <person name="Munos S."/>
            <person name="Bendahmane A."/>
            <person name="Berges H."/>
            <person name="Niebel A."/>
            <person name="Buitink J."/>
            <person name="Frugier F."/>
            <person name="Benhamed M."/>
            <person name="Crespi M."/>
            <person name="Gouzy J."/>
            <person name="Gamas P."/>
        </authorList>
    </citation>
    <scope>NUCLEOTIDE SEQUENCE [LARGE SCALE GENOMIC DNA]</scope>
    <source>
        <strain evidence="4">cv. Jemalong A17</strain>
    </source>
</reference>
<dbReference type="FunFam" id="3.40.50.2000:FF:000019">
    <property type="entry name" value="Glycosyltransferase"/>
    <property type="match status" value="2"/>
</dbReference>
<gene>
    <name evidence="3" type="ORF">MtrunA17_Chr8g0365811</name>
</gene>
<sequence>MGYSEAPINILLVSYPAQGHINPMLRLGKCLASKGSSVIFITTEKAGRELRTVNNIIDKSVIPVGNGSLAFEFFEDGLSDDDPIRASLTTYLPHLELVGKKFLSQMIKNHAADESNTLISCIINNPFLPWVSDVAAELEIPSALLWIQSGAVFAAYYNYFHKLVRFPSNAEPYIDVQLSSLVLKYNEIPDFLHCFSKYPFLGSLLLEQIKNLSKVFCVLVDTYEELEHDFINYISKYSVLIRPIGPLFQNPKTKTASNICGDLVKSDDDCIIEWLNSRPQSSVVYISFGTIVHLPQEQVNEIAYGLLDSQVSFLWILKVKPSLNAKHVGFKPHCLPDGFLEETSGKGKVAKWCPQEQVLAHPSVACFMTHCGWNSSMEALTLGVPMLTFPAWGDQVTNAKFLVDVFEVGVRLGYSQAENRLVCRDEVKKCLLEAMAGPKAEMLKQNTIKWKKAAEAAVAVGGSSDRHIDAFMEDIKTRFKRWKKMKMEYTKAPLKILLVSYPAQGHINPMLRLGKCLASKGSSVIFITTEKAGKELRTVNNITEKLVIPVGNGSLTFQFFDDGLSDDDPIRTSQTTYLPHLELVGKQFLSQMIKNESNTPISCIINNPFLPWVCDVAVENEIPSALLWVQSSAVFAAYYNYFHKLVRFPSVEEPYIDVQLSSVVLKYNEIPDFVQGFSTFSILGTIIMEQIKNLSKVFCVLVDTYEELEHDFIDYVSKNSVKIRPIGPLFKNPQIKNASNICGDFVKSDDECIIEWLNSKPPSSVVYISFGTVVHLPQEQINEIGYGLMNSQVSFLWVLKAKPPPDFTHVGFKPHFLPDRFFEETSGRGKVVKWCPQEQVLAHPSVACFVTHCGWNSSMEALTLGVPMLTFPAWGDQVTNAKFLVDVFGVGIRLGCGQAENKLVCRDEVKKCLSEAMAGPKAEELKQNAIKWKKAAEAAVAIGGSSDQHLDAFMEDIKARFKRYNTLS</sequence>
<dbReference type="Gene3D" id="3.40.50.2000">
    <property type="entry name" value="Glycogen Phosphorylase B"/>
    <property type="match status" value="4"/>
</dbReference>
<dbReference type="PANTHER" id="PTHR11926:SF1541">
    <property type="entry name" value="GLYCOSYLTRANSFERASE"/>
    <property type="match status" value="1"/>
</dbReference>
<dbReference type="InterPro" id="IPR035595">
    <property type="entry name" value="UDP_glycos_trans_CS"/>
</dbReference>
<dbReference type="CDD" id="cd03784">
    <property type="entry name" value="GT1_Gtf-like"/>
    <property type="match status" value="2"/>
</dbReference>
<evidence type="ECO:0000313" key="4">
    <source>
        <dbReference type="Proteomes" id="UP000265566"/>
    </source>
</evidence>
<keyword evidence="2 3" id="KW-0808">Transferase</keyword>
<dbReference type="EMBL" id="PSQE01000008">
    <property type="protein sequence ID" value="RHN41413.1"/>
    <property type="molecule type" value="Genomic_DNA"/>
</dbReference>
<dbReference type="PROSITE" id="PS00375">
    <property type="entry name" value="UDPGT"/>
    <property type="match status" value="2"/>
</dbReference>
<keyword evidence="3" id="KW-0328">Glycosyltransferase</keyword>
<name>A0A396GLK0_MEDTR</name>
<organism evidence="3 4">
    <name type="scientific">Medicago truncatula</name>
    <name type="common">Barrel medic</name>
    <name type="synonym">Medicago tribuloides</name>
    <dbReference type="NCBI Taxonomy" id="3880"/>
    <lineage>
        <taxon>Eukaryota</taxon>
        <taxon>Viridiplantae</taxon>
        <taxon>Streptophyta</taxon>
        <taxon>Embryophyta</taxon>
        <taxon>Tracheophyta</taxon>
        <taxon>Spermatophyta</taxon>
        <taxon>Magnoliopsida</taxon>
        <taxon>eudicotyledons</taxon>
        <taxon>Gunneridae</taxon>
        <taxon>Pentapetalae</taxon>
        <taxon>rosids</taxon>
        <taxon>fabids</taxon>
        <taxon>Fabales</taxon>
        <taxon>Fabaceae</taxon>
        <taxon>Papilionoideae</taxon>
        <taxon>50 kb inversion clade</taxon>
        <taxon>NPAAA clade</taxon>
        <taxon>Hologalegina</taxon>
        <taxon>IRL clade</taxon>
        <taxon>Trifolieae</taxon>
        <taxon>Medicago</taxon>
    </lineage>
</organism>
<dbReference type="Gramene" id="rna47731">
    <property type="protein sequence ID" value="RHN41413.1"/>
    <property type="gene ID" value="gene47731"/>
</dbReference>
<accession>A0A396GLK0</accession>
<dbReference type="SUPFAM" id="SSF53756">
    <property type="entry name" value="UDP-Glycosyltransferase/glycogen phosphorylase"/>
    <property type="match status" value="2"/>
</dbReference>
<dbReference type="InterPro" id="IPR002213">
    <property type="entry name" value="UDP_glucos_trans"/>
</dbReference>
<dbReference type="GO" id="GO:0047913">
    <property type="term" value="F:gallate 1-beta-glucosyltransferase activity"/>
    <property type="evidence" value="ECO:0007669"/>
    <property type="project" value="UniProtKB-EC"/>
</dbReference>
<dbReference type="EC" id="2.4.1.136" evidence="3"/>
<comment type="similarity">
    <text evidence="1">Belongs to the UDP-glycosyltransferase family.</text>
</comment>
<dbReference type="Proteomes" id="UP000265566">
    <property type="component" value="Chromosome 8"/>
</dbReference>
<dbReference type="Pfam" id="PF00201">
    <property type="entry name" value="UDPGT"/>
    <property type="match status" value="2"/>
</dbReference>
<dbReference type="PANTHER" id="PTHR11926">
    <property type="entry name" value="GLUCOSYL/GLUCURONOSYL TRANSFERASES"/>
    <property type="match status" value="1"/>
</dbReference>
<dbReference type="AlphaFoldDB" id="A0A396GLK0"/>
<evidence type="ECO:0000256" key="1">
    <source>
        <dbReference type="ARBA" id="ARBA00009995"/>
    </source>
</evidence>
<comment type="caution">
    <text evidence="3">The sequence shown here is derived from an EMBL/GenBank/DDBJ whole genome shotgun (WGS) entry which is preliminary data.</text>
</comment>
<evidence type="ECO:0000256" key="2">
    <source>
        <dbReference type="ARBA" id="ARBA00022679"/>
    </source>
</evidence>
<proteinExistence type="inferred from homology"/>
<evidence type="ECO:0000313" key="3">
    <source>
        <dbReference type="EMBL" id="RHN41413.1"/>
    </source>
</evidence>
<protein>
    <submittedName>
        <fullName evidence="3">Putative gallate 1-beta-glucosyltransferase</fullName>
        <ecNumber evidence="3">2.4.1.136</ecNumber>
    </submittedName>
</protein>